<dbReference type="EMBL" id="CATOUU010000381">
    <property type="protein sequence ID" value="CAI9927594.1"/>
    <property type="molecule type" value="Genomic_DNA"/>
</dbReference>
<proteinExistence type="inferred from homology"/>
<dbReference type="PANTHER" id="PTHR11588">
    <property type="entry name" value="TUBULIN"/>
    <property type="match status" value="1"/>
</dbReference>
<dbReference type="FunFam" id="3.40.50.1440:FF:000049">
    <property type="entry name" value="Tubulin gamma chain"/>
    <property type="match status" value="1"/>
</dbReference>
<dbReference type="InterPro" id="IPR017975">
    <property type="entry name" value="Tubulin_CS"/>
</dbReference>
<dbReference type="AlphaFoldDB" id="A0AA86TSS6"/>
<dbReference type="GO" id="GO:0005874">
    <property type="term" value="C:microtubule"/>
    <property type="evidence" value="ECO:0007669"/>
    <property type="project" value="UniProtKB-KW"/>
</dbReference>
<keyword evidence="2 5" id="KW-0493">Microtubule</keyword>
<sequence>MREIITCQFGQCGNQLGQAFWRQIVTEHGLQPTDSSSTFFDETTQQSRARAILVDMEPGVLNVIRASETAPLFTDQQFMSGDDGSGNNFGEGYFRHGGEQTEKFVQIMQNQLEKCDSPQAVQTFQSLGGGTGSGLGARLIEEIRDRFKFSIISACVIPSRDTSDVITSPYNSVCSMASLLESSDVVLPFDNDRMFQAAQVQTIKPKSLAELKPSNMSMYDILLKQFKGEQPQNSKNAQKKPFTEANKLVALSMSSLSASMRFGGEINIDLNDIATNLIPFKDLNICLVNYSPLSEAQNLTGKLKQLFSINNNLSTTQTDQLTLANIIFSRSKDVDLGLMSQTFDSLAKNDKFIKEQQFKIGITTGGVENLTDFCWLRNGETCASTLDYIFKNYSQLKSKRMYLHHYLKFMEESELDRRSDVINKVLQGYKGMQQRINGDEVIAEEQQLKESVKAALV</sequence>
<dbReference type="PRINTS" id="PR01519">
    <property type="entry name" value="EPSLNTUBULIN"/>
</dbReference>
<name>A0AA86TSS6_9EUKA</name>
<dbReference type="PROSITE" id="PS00228">
    <property type="entry name" value="TUBULIN_B_AUTOREG"/>
    <property type="match status" value="1"/>
</dbReference>
<gene>
    <name evidence="7" type="ORF">HINF_LOCUS15239</name>
    <name evidence="8" type="ORF">HINF_LOCUS73313</name>
</gene>
<dbReference type="Proteomes" id="UP001642409">
    <property type="component" value="Unassembled WGS sequence"/>
</dbReference>
<dbReference type="SUPFAM" id="SSF55307">
    <property type="entry name" value="Tubulin C-terminal domain-like"/>
    <property type="match status" value="1"/>
</dbReference>
<reference evidence="8 9" key="2">
    <citation type="submission" date="2024-07" db="EMBL/GenBank/DDBJ databases">
        <authorList>
            <person name="Akdeniz Z."/>
        </authorList>
    </citation>
    <scope>NUCLEOTIDE SEQUENCE [LARGE SCALE GENOMIC DNA]</scope>
</reference>
<dbReference type="InterPro" id="IPR008280">
    <property type="entry name" value="Tub_FtsZ_C"/>
</dbReference>
<dbReference type="InterPro" id="IPR003008">
    <property type="entry name" value="Tubulin_FtsZ_GTPase"/>
</dbReference>
<comment type="similarity">
    <text evidence="1 5">Belongs to the tubulin family.</text>
</comment>
<accession>A0AA86TSS6</accession>
<dbReference type="Gene3D" id="3.40.50.1440">
    <property type="entry name" value="Tubulin/FtsZ, GTPase domain"/>
    <property type="match status" value="1"/>
</dbReference>
<reference evidence="7" key="1">
    <citation type="submission" date="2023-06" db="EMBL/GenBank/DDBJ databases">
        <authorList>
            <person name="Kurt Z."/>
        </authorList>
    </citation>
    <scope>NUCLEOTIDE SEQUENCE</scope>
</reference>
<evidence type="ECO:0000259" key="6">
    <source>
        <dbReference type="SMART" id="SM00864"/>
    </source>
</evidence>
<dbReference type="GO" id="GO:0005525">
    <property type="term" value="F:GTP binding"/>
    <property type="evidence" value="ECO:0007669"/>
    <property type="project" value="UniProtKB-UniRule"/>
</dbReference>
<dbReference type="PRINTS" id="PR01161">
    <property type="entry name" value="TUBULIN"/>
</dbReference>
<dbReference type="EMBL" id="CAXDID020000597">
    <property type="protein sequence ID" value="CAL6105542.1"/>
    <property type="molecule type" value="Genomic_DNA"/>
</dbReference>
<dbReference type="GO" id="GO:0007017">
    <property type="term" value="P:microtubule-based process"/>
    <property type="evidence" value="ECO:0007669"/>
    <property type="project" value="InterPro"/>
</dbReference>
<protein>
    <submittedName>
        <fullName evidence="7">Epsilon tubulin</fullName>
    </submittedName>
    <submittedName>
        <fullName evidence="8">Epsilon_tubulin</fullName>
    </submittedName>
</protein>
<keyword evidence="3 5" id="KW-0547">Nucleotide-binding</keyword>
<comment type="caution">
    <text evidence="7">The sequence shown here is derived from an EMBL/GenBank/DDBJ whole genome shotgun (WGS) entry which is preliminary data.</text>
</comment>
<evidence type="ECO:0000313" key="7">
    <source>
        <dbReference type="EMBL" id="CAI9927594.1"/>
    </source>
</evidence>
<dbReference type="InterPro" id="IPR004057">
    <property type="entry name" value="Epsilon_tubulin"/>
</dbReference>
<organism evidence="7">
    <name type="scientific">Hexamita inflata</name>
    <dbReference type="NCBI Taxonomy" id="28002"/>
    <lineage>
        <taxon>Eukaryota</taxon>
        <taxon>Metamonada</taxon>
        <taxon>Diplomonadida</taxon>
        <taxon>Hexamitidae</taxon>
        <taxon>Hexamitinae</taxon>
        <taxon>Hexamita</taxon>
    </lineage>
</organism>
<dbReference type="InterPro" id="IPR000217">
    <property type="entry name" value="Tubulin"/>
</dbReference>
<dbReference type="SUPFAM" id="SSF52490">
    <property type="entry name" value="Tubulin nucleotide-binding domain-like"/>
    <property type="match status" value="1"/>
</dbReference>
<evidence type="ECO:0000313" key="9">
    <source>
        <dbReference type="Proteomes" id="UP001642409"/>
    </source>
</evidence>
<evidence type="ECO:0000313" key="8">
    <source>
        <dbReference type="EMBL" id="CAL6105542.1"/>
    </source>
</evidence>
<keyword evidence="4 5" id="KW-0342">GTP-binding</keyword>
<dbReference type="InterPro" id="IPR013838">
    <property type="entry name" value="Beta-tubulin_BS"/>
</dbReference>
<dbReference type="InterPro" id="IPR036525">
    <property type="entry name" value="Tubulin/FtsZ_GTPase_sf"/>
</dbReference>
<evidence type="ECO:0000256" key="4">
    <source>
        <dbReference type="ARBA" id="ARBA00023134"/>
    </source>
</evidence>
<dbReference type="SMART" id="SM00864">
    <property type="entry name" value="Tubulin"/>
    <property type="match status" value="1"/>
</dbReference>
<dbReference type="Pfam" id="PF00091">
    <property type="entry name" value="Tubulin"/>
    <property type="match status" value="1"/>
</dbReference>
<evidence type="ECO:0000256" key="2">
    <source>
        <dbReference type="ARBA" id="ARBA00022701"/>
    </source>
</evidence>
<evidence type="ECO:0000256" key="3">
    <source>
        <dbReference type="ARBA" id="ARBA00022741"/>
    </source>
</evidence>
<evidence type="ECO:0000256" key="5">
    <source>
        <dbReference type="RuleBase" id="RU000352"/>
    </source>
</evidence>
<keyword evidence="9" id="KW-1185">Reference proteome</keyword>
<dbReference type="PROSITE" id="PS00227">
    <property type="entry name" value="TUBULIN"/>
    <property type="match status" value="1"/>
</dbReference>
<feature type="domain" description="Tubulin/FtsZ GTPase" evidence="6">
    <location>
        <begin position="36"/>
        <end position="264"/>
    </location>
</feature>
<evidence type="ECO:0000256" key="1">
    <source>
        <dbReference type="ARBA" id="ARBA00009636"/>
    </source>
</evidence>